<accession>A0A918CRZ2</accession>
<organism evidence="5 6">
    <name type="scientific">Streptomyces fuscichromogenes</name>
    <dbReference type="NCBI Taxonomy" id="1324013"/>
    <lineage>
        <taxon>Bacteria</taxon>
        <taxon>Bacillati</taxon>
        <taxon>Actinomycetota</taxon>
        <taxon>Actinomycetes</taxon>
        <taxon>Kitasatosporales</taxon>
        <taxon>Streptomycetaceae</taxon>
        <taxon>Streptomyces</taxon>
    </lineage>
</organism>
<dbReference type="GO" id="GO:0005737">
    <property type="term" value="C:cytoplasm"/>
    <property type="evidence" value="ECO:0007669"/>
    <property type="project" value="TreeGrafter"/>
</dbReference>
<dbReference type="InterPro" id="IPR027417">
    <property type="entry name" value="P-loop_NTPase"/>
</dbReference>
<dbReference type="Pfam" id="PF13560">
    <property type="entry name" value="HTH_31"/>
    <property type="match status" value="1"/>
</dbReference>
<dbReference type="Gene3D" id="1.10.260.40">
    <property type="entry name" value="lambda repressor-like DNA-binding domains"/>
    <property type="match status" value="1"/>
</dbReference>
<dbReference type="PANTHER" id="PTHR16305:SF35">
    <property type="entry name" value="TRANSCRIPTIONAL ACTIVATOR DOMAIN"/>
    <property type="match status" value="1"/>
</dbReference>
<dbReference type="CDD" id="cd00093">
    <property type="entry name" value="HTH_XRE"/>
    <property type="match status" value="1"/>
</dbReference>
<reference evidence="5" key="1">
    <citation type="journal article" date="2014" name="Int. J. Syst. Evol. Microbiol.">
        <title>Complete genome sequence of Corynebacterium casei LMG S-19264T (=DSM 44701T), isolated from a smear-ripened cheese.</title>
        <authorList>
            <consortium name="US DOE Joint Genome Institute (JGI-PGF)"/>
            <person name="Walter F."/>
            <person name="Albersmeier A."/>
            <person name="Kalinowski J."/>
            <person name="Ruckert C."/>
        </authorList>
    </citation>
    <scope>NUCLEOTIDE SEQUENCE</scope>
    <source>
        <strain evidence="5">CGMCC 4.7110</strain>
    </source>
</reference>
<dbReference type="Pfam" id="PF13191">
    <property type="entry name" value="AAA_16"/>
    <property type="match status" value="1"/>
</dbReference>
<dbReference type="PANTHER" id="PTHR16305">
    <property type="entry name" value="TESTICULAR SOLUBLE ADENYLYL CYCLASE"/>
    <property type="match status" value="1"/>
</dbReference>
<comment type="caution">
    <text evidence="5">The sequence shown here is derived from an EMBL/GenBank/DDBJ whole genome shotgun (WGS) entry which is preliminary data.</text>
</comment>
<dbReference type="PROSITE" id="PS50943">
    <property type="entry name" value="HTH_CROC1"/>
    <property type="match status" value="1"/>
</dbReference>
<evidence type="ECO:0000313" key="6">
    <source>
        <dbReference type="Proteomes" id="UP000653411"/>
    </source>
</evidence>
<dbReference type="GO" id="GO:0004016">
    <property type="term" value="F:adenylate cyclase activity"/>
    <property type="evidence" value="ECO:0007669"/>
    <property type="project" value="TreeGrafter"/>
</dbReference>
<proteinExistence type="predicted"/>
<keyword evidence="1" id="KW-0547">Nucleotide-binding</keyword>
<sequence>MVGVLGWLWGRVMTFGEKLRDLRRASGLTQEELAQAAGLTARSIRDLERGRRQRPQRRTLELLVTALGLTDADALLAADRPGRQGGPPADDGATESGLLDRRRQLAVLDRAAGEARTGRGAVVLVRAGAGMGKTSLVNAWAEAEQPRGIRVVRGSGAELEQDFAFSVLRQLAEPLLARAGRAGRERLLSGPAEPASHALRVAGLGDAGGLSSEASQGLLHSLYWLMVHVTDDGPIALVVDDAHWADGPSVRWLEYLARRLRGLPLLLVLTARPDSGTGAESLLERIAAQPHCVRVGLPALGVDSVAGLVRASLGQDAEPRFVVACAEATQGNPLLLRELLRTLADKGVRPVDDRARLVEEFRGRILADTVVKRLTGQPEPTRRLAEALMVLGDGTDWHLAAELSELGEAQAREHGRRLRRIGVLAPGEPVRFDHPLVRAAIAESVVGPVGLAAGHARAAELLRREGAAGDLVAAHLLLAEPSGEPWRVEALRQAARATRGRGAPEVTAAYLRRALREPMSGKERGPLLLELGGDELQLDVGAARHHLTQASAVLTDPYSRAQAAYLLANALFLGHEHADAVEVLARAVEDLRQADDGTGAAREVSWFLQAQMLLIGYDQLSTLPAARQLADRLWDYKLAGDTPGECAVLAALAASAVAGDADAEVANSLLDRALRGGLAAMDQSQMLVSLAGTVFLTTDRLDDAAARFEQIADIGARWGVFLMVSTAMIWQLRVRARRGQQLALTADFGHPAVTDGEGLEPRARLALMAQVGESLIERGDLASAARLLVPDAGTDRGGWVWQGPMLLARSRVYAARGNRAAALTVLLEYGAQEKRTRVTNLTGAPWRSRAALLHLALGQRTDALQLATEELELAHRWGTERVIGLASRCLGVVMGGPEGEALLREATATLERSPARLELARARYELGVALSRRGETHQSGQVLTQALDLADACGSLLLSGRVRRALTELGVRPRAAPAVAPSLSLTEHRVLELVGADYSDRQVAQALLLTTQDVTGLVERVGRKLGVTNRSELLRLAGAGHAR</sequence>
<dbReference type="InterPro" id="IPR000792">
    <property type="entry name" value="Tscrpt_reg_LuxR_C"/>
</dbReference>
<dbReference type="InterPro" id="IPR041664">
    <property type="entry name" value="AAA_16"/>
</dbReference>
<dbReference type="AlphaFoldDB" id="A0A918CRZ2"/>
<dbReference type="SMART" id="SM00530">
    <property type="entry name" value="HTH_XRE"/>
    <property type="match status" value="1"/>
</dbReference>
<dbReference type="RefSeq" id="WP_189263715.1">
    <property type="nucleotide sequence ID" value="NZ_BMML01000007.1"/>
</dbReference>
<evidence type="ECO:0000256" key="1">
    <source>
        <dbReference type="ARBA" id="ARBA00022741"/>
    </source>
</evidence>
<keyword evidence="2" id="KW-0067">ATP-binding</keyword>
<dbReference type="InterPro" id="IPR010982">
    <property type="entry name" value="Lambda_DNA-bd_dom_sf"/>
</dbReference>
<name>A0A918CRZ2_9ACTN</name>
<dbReference type="SUPFAM" id="SSF46894">
    <property type="entry name" value="C-terminal effector domain of the bipartite response regulators"/>
    <property type="match status" value="1"/>
</dbReference>
<dbReference type="EMBL" id="BMML01000007">
    <property type="protein sequence ID" value="GGN10233.1"/>
    <property type="molecule type" value="Genomic_DNA"/>
</dbReference>
<dbReference type="InterPro" id="IPR001387">
    <property type="entry name" value="Cro/C1-type_HTH"/>
</dbReference>
<feature type="region of interest" description="Disordered" evidence="3">
    <location>
        <begin position="78"/>
        <end position="97"/>
    </location>
</feature>
<dbReference type="SUPFAM" id="SSF47413">
    <property type="entry name" value="lambda repressor-like DNA-binding domains"/>
    <property type="match status" value="1"/>
</dbReference>
<evidence type="ECO:0000313" key="5">
    <source>
        <dbReference type="EMBL" id="GGN10233.1"/>
    </source>
</evidence>
<evidence type="ECO:0000256" key="2">
    <source>
        <dbReference type="ARBA" id="ARBA00022840"/>
    </source>
</evidence>
<evidence type="ECO:0000256" key="3">
    <source>
        <dbReference type="SAM" id="MobiDB-lite"/>
    </source>
</evidence>
<dbReference type="Pfam" id="PF00196">
    <property type="entry name" value="GerE"/>
    <property type="match status" value="1"/>
</dbReference>
<dbReference type="InterPro" id="IPR036388">
    <property type="entry name" value="WH-like_DNA-bd_sf"/>
</dbReference>
<dbReference type="Proteomes" id="UP000653411">
    <property type="component" value="Unassembled WGS sequence"/>
</dbReference>
<reference evidence="5" key="2">
    <citation type="submission" date="2020-09" db="EMBL/GenBank/DDBJ databases">
        <authorList>
            <person name="Sun Q."/>
            <person name="Zhou Y."/>
        </authorList>
    </citation>
    <scope>NUCLEOTIDE SEQUENCE</scope>
    <source>
        <strain evidence="5">CGMCC 4.7110</strain>
    </source>
</reference>
<feature type="domain" description="HTH cro/C1-type" evidence="4">
    <location>
        <begin position="19"/>
        <end position="75"/>
    </location>
</feature>
<dbReference type="InterPro" id="IPR016032">
    <property type="entry name" value="Sig_transdc_resp-reg_C-effctor"/>
</dbReference>
<dbReference type="Gene3D" id="1.10.10.10">
    <property type="entry name" value="Winged helix-like DNA-binding domain superfamily/Winged helix DNA-binding domain"/>
    <property type="match status" value="1"/>
</dbReference>
<dbReference type="GO" id="GO:0005524">
    <property type="term" value="F:ATP binding"/>
    <property type="evidence" value="ECO:0007669"/>
    <property type="project" value="UniProtKB-KW"/>
</dbReference>
<gene>
    <name evidence="5" type="ORF">GCM10011578_035840</name>
</gene>
<protein>
    <recommendedName>
        <fullName evidence="4">HTH cro/C1-type domain-containing protein</fullName>
    </recommendedName>
</protein>
<evidence type="ECO:0000259" key="4">
    <source>
        <dbReference type="PROSITE" id="PS50943"/>
    </source>
</evidence>
<dbReference type="SMART" id="SM00421">
    <property type="entry name" value="HTH_LUXR"/>
    <property type="match status" value="1"/>
</dbReference>
<dbReference type="SUPFAM" id="SSF52540">
    <property type="entry name" value="P-loop containing nucleoside triphosphate hydrolases"/>
    <property type="match status" value="1"/>
</dbReference>
<keyword evidence="6" id="KW-1185">Reference proteome</keyword>
<dbReference type="GO" id="GO:0006355">
    <property type="term" value="P:regulation of DNA-templated transcription"/>
    <property type="evidence" value="ECO:0007669"/>
    <property type="project" value="InterPro"/>
</dbReference>
<dbReference type="GO" id="GO:0003677">
    <property type="term" value="F:DNA binding"/>
    <property type="evidence" value="ECO:0007669"/>
    <property type="project" value="InterPro"/>
</dbReference>